<evidence type="ECO:0000313" key="2">
    <source>
        <dbReference type="EMBL" id="SOQ38549.1"/>
    </source>
</evidence>
<evidence type="ECO:0000256" key="1">
    <source>
        <dbReference type="SAM" id="MobiDB-lite"/>
    </source>
</evidence>
<organism evidence="2">
    <name type="scientific">Spodoptera frugiperda</name>
    <name type="common">Fall armyworm</name>
    <dbReference type="NCBI Taxonomy" id="7108"/>
    <lineage>
        <taxon>Eukaryota</taxon>
        <taxon>Metazoa</taxon>
        <taxon>Ecdysozoa</taxon>
        <taxon>Arthropoda</taxon>
        <taxon>Hexapoda</taxon>
        <taxon>Insecta</taxon>
        <taxon>Pterygota</taxon>
        <taxon>Neoptera</taxon>
        <taxon>Endopterygota</taxon>
        <taxon>Lepidoptera</taxon>
        <taxon>Glossata</taxon>
        <taxon>Ditrysia</taxon>
        <taxon>Noctuoidea</taxon>
        <taxon>Noctuidae</taxon>
        <taxon>Amphipyrinae</taxon>
        <taxon>Spodoptera</taxon>
    </lineage>
</organism>
<reference evidence="2" key="1">
    <citation type="submission" date="2016-07" db="EMBL/GenBank/DDBJ databases">
        <authorList>
            <person name="Bretaudeau A."/>
        </authorList>
    </citation>
    <scope>NUCLEOTIDE SEQUENCE</scope>
    <source>
        <strain evidence="2">Rice</strain>
        <tissue evidence="2">Whole body</tissue>
    </source>
</reference>
<sequence length="76" mass="8373">MKQAGKRADGSPDAIAATHTHPKHQKRYKCIAGLLGVKNLRVIGESRIVKGGNWAFGNLTYTKKHITSVVSRRFSI</sequence>
<protein>
    <submittedName>
        <fullName evidence="2">SFRICE_018526</fullName>
    </submittedName>
</protein>
<accession>A0A2H1VCH6</accession>
<feature type="region of interest" description="Disordered" evidence="1">
    <location>
        <begin position="1"/>
        <end position="24"/>
    </location>
</feature>
<proteinExistence type="predicted"/>
<gene>
    <name evidence="2" type="ORF">SFRICE_018526</name>
</gene>
<dbReference type="EMBL" id="ODYU01001822">
    <property type="protein sequence ID" value="SOQ38549.1"/>
    <property type="molecule type" value="Genomic_DNA"/>
</dbReference>
<feature type="compositionally biased region" description="Basic and acidic residues" evidence="1">
    <location>
        <begin position="1"/>
        <end position="10"/>
    </location>
</feature>
<name>A0A2H1VCH6_SPOFR</name>
<dbReference type="AlphaFoldDB" id="A0A2H1VCH6"/>